<dbReference type="InterPro" id="IPR027417">
    <property type="entry name" value="P-loop_NTPase"/>
</dbReference>
<keyword evidence="5 7" id="KW-0418">Kinase</keyword>
<reference evidence="8" key="1">
    <citation type="submission" date="2018-05" db="EMBL/GenBank/DDBJ databases">
        <title>Zavarzinia sp. HR-AS.</title>
        <authorList>
            <person name="Lee Y."/>
            <person name="Jeon C.O."/>
        </authorList>
    </citation>
    <scope>NUCLEOTIDE SEQUENCE [LARGE SCALE GENOMIC DNA]</scope>
    <source>
        <strain evidence="8">DSM 1231</strain>
    </source>
</reference>
<organism evidence="7 8">
    <name type="scientific">Zavarzinia compransoris</name>
    <dbReference type="NCBI Taxonomy" id="1264899"/>
    <lineage>
        <taxon>Bacteria</taxon>
        <taxon>Pseudomonadati</taxon>
        <taxon>Pseudomonadota</taxon>
        <taxon>Alphaproteobacteria</taxon>
        <taxon>Rhodospirillales</taxon>
        <taxon>Zavarziniaceae</taxon>
        <taxon>Zavarzinia</taxon>
    </lineage>
</organism>
<sequence>MSSPVEPGRGRPLILALTGSIGMGKSETSKMFRDLGIPVYDADAAVHGLYAAGGRAVGPIGEIFPAVVRDGAVDRALLSREIAGDPGAWKKLEAVIHPLVAQVQRDFLVAEIDRGTALVVLDIPLLFETGGQHRADYVAVVSAPAEVQRRRVLERPGMSAEKLDEILSRQVPDGDKRAQADFVIPTDQGLEVARGHVRRVVETLLGDPPPKRDERLA</sequence>
<evidence type="ECO:0000256" key="2">
    <source>
        <dbReference type="ARBA" id="ARBA00022741"/>
    </source>
</evidence>
<proteinExistence type="inferred from homology"/>
<keyword evidence="2 5" id="KW-0547">Nucleotide-binding</keyword>
<name>A0A317E6J3_9PROT</name>
<keyword evidence="3 5" id="KW-0067">ATP-binding</keyword>
<dbReference type="SUPFAM" id="SSF52540">
    <property type="entry name" value="P-loop containing nucleoside triphosphate hydrolases"/>
    <property type="match status" value="1"/>
</dbReference>
<dbReference type="GO" id="GO:0005737">
    <property type="term" value="C:cytoplasm"/>
    <property type="evidence" value="ECO:0007669"/>
    <property type="project" value="UniProtKB-SubCell"/>
</dbReference>
<evidence type="ECO:0000256" key="3">
    <source>
        <dbReference type="ARBA" id="ARBA00022840"/>
    </source>
</evidence>
<dbReference type="GO" id="GO:0005524">
    <property type="term" value="F:ATP binding"/>
    <property type="evidence" value="ECO:0007669"/>
    <property type="project" value="UniProtKB-UniRule"/>
</dbReference>
<evidence type="ECO:0000256" key="1">
    <source>
        <dbReference type="ARBA" id="ARBA00009018"/>
    </source>
</evidence>
<dbReference type="Pfam" id="PF01121">
    <property type="entry name" value="CoaE"/>
    <property type="match status" value="1"/>
</dbReference>
<dbReference type="OrthoDB" id="9812943at2"/>
<evidence type="ECO:0000313" key="7">
    <source>
        <dbReference type="EMBL" id="PWR20665.1"/>
    </source>
</evidence>
<keyword evidence="4 5" id="KW-0173">Coenzyme A biosynthesis</keyword>
<comment type="subcellular location">
    <subcellularLocation>
        <location evidence="5">Cytoplasm</location>
    </subcellularLocation>
</comment>
<keyword evidence="5" id="KW-0963">Cytoplasm</keyword>
<dbReference type="UniPathway" id="UPA00241">
    <property type="reaction ID" value="UER00356"/>
</dbReference>
<dbReference type="HAMAP" id="MF_00376">
    <property type="entry name" value="Dephospho_CoA_kinase"/>
    <property type="match status" value="1"/>
</dbReference>
<dbReference type="RefSeq" id="WP_109921309.1">
    <property type="nucleotide sequence ID" value="NZ_QGLF01000003.1"/>
</dbReference>
<comment type="catalytic activity">
    <reaction evidence="5">
        <text>3'-dephospho-CoA + ATP = ADP + CoA + H(+)</text>
        <dbReference type="Rhea" id="RHEA:18245"/>
        <dbReference type="ChEBI" id="CHEBI:15378"/>
        <dbReference type="ChEBI" id="CHEBI:30616"/>
        <dbReference type="ChEBI" id="CHEBI:57287"/>
        <dbReference type="ChEBI" id="CHEBI:57328"/>
        <dbReference type="ChEBI" id="CHEBI:456216"/>
        <dbReference type="EC" id="2.7.1.24"/>
    </reaction>
</comment>
<evidence type="ECO:0000313" key="8">
    <source>
        <dbReference type="Proteomes" id="UP000246077"/>
    </source>
</evidence>
<evidence type="ECO:0000256" key="6">
    <source>
        <dbReference type="NCBIfam" id="TIGR00152"/>
    </source>
</evidence>
<dbReference type="CDD" id="cd02022">
    <property type="entry name" value="DPCK"/>
    <property type="match status" value="1"/>
</dbReference>
<accession>A0A317E6J3</accession>
<feature type="binding site" evidence="5">
    <location>
        <begin position="22"/>
        <end position="27"/>
    </location>
    <ligand>
        <name>ATP</name>
        <dbReference type="ChEBI" id="CHEBI:30616"/>
    </ligand>
</feature>
<evidence type="ECO:0000256" key="5">
    <source>
        <dbReference type="HAMAP-Rule" id="MF_00376"/>
    </source>
</evidence>
<dbReference type="PROSITE" id="PS51219">
    <property type="entry name" value="DPCK"/>
    <property type="match status" value="1"/>
</dbReference>
<comment type="similarity">
    <text evidence="1 5">Belongs to the CoaE family.</text>
</comment>
<dbReference type="PANTHER" id="PTHR10695:SF46">
    <property type="entry name" value="BIFUNCTIONAL COENZYME A SYNTHASE-RELATED"/>
    <property type="match status" value="1"/>
</dbReference>
<keyword evidence="8" id="KW-1185">Reference proteome</keyword>
<comment type="function">
    <text evidence="5">Catalyzes the phosphorylation of the 3'-hydroxyl group of dephosphocoenzyme A to form coenzyme A.</text>
</comment>
<dbReference type="Proteomes" id="UP000246077">
    <property type="component" value="Unassembled WGS sequence"/>
</dbReference>
<dbReference type="GO" id="GO:0015937">
    <property type="term" value="P:coenzyme A biosynthetic process"/>
    <property type="evidence" value="ECO:0007669"/>
    <property type="project" value="UniProtKB-UniRule"/>
</dbReference>
<gene>
    <name evidence="5 7" type="primary">coaE</name>
    <name evidence="7" type="ORF">DKG75_11735</name>
</gene>
<protein>
    <recommendedName>
        <fullName evidence="5 6">Dephospho-CoA kinase</fullName>
        <ecNumber evidence="5 6">2.7.1.24</ecNumber>
    </recommendedName>
    <alternativeName>
        <fullName evidence="5">Dephosphocoenzyme A kinase</fullName>
    </alternativeName>
</protein>
<dbReference type="AlphaFoldDB" id="A0A317E6J3"/>
<dbReference type="GO" id="GO:0004140">
    <property type="term" value="F:dephospho-CoA kinase activity"/>
    <property type="evidence" value="ECO:0007669"/>
    <property type="project" value="UniProtKB-UniRule"/>
</dbReference>
<dbReference type="InterPro" id="IPR001977">
    <property type="entry name" value="Depp_CoAkinase"/>
</dbReference>
<dbReference type="Gene3D" id="3.40.50.300">
    <property type="entry name" value="P-loop containing nucleotide triphosphate hydrolases"/>
    <property type="match status" value="1"/>
</dbReference>
<dbReference type="EMBL" id="QGLF01000003">
    <property type="protein sequence ID" value="PWR20665.1"/>
    <property type="molecule type" value="Genomic_DNA"/>
</dbReference>
<dbReference type="NCBIfam" id="TIGR00152">
    <property type="entry name" value="dephospho-CoA kinase"/>
    <property type="match status" value="1"/>
</dbReference>
<evidence type="ECO:0000256" key="4">
    <source>
        <dbReference type="ARBA" id="ARBA00022993"/>
    </source>
</evidence>
<comment type="pathway">
    <text evidence="5">Cofactor biosynthesis; coenzyme A biosynthesis; CoA from (R)-pantothenate: step 5/5.</text>
</comment>
<dbReference type="PANTHER" id="PTHR10695">
    <property type="entry name" value="DEPHOSPHO-COA KINASE-RELATED"/>
    <property type="match status" value="1"/>
</dbReference>
<dbReference type="EC" id="2.7.1.24" evidence="5 6"/>
<comment type="caution">
    <text evidence="7">The sequence shown here is derived from an EMBL/GenBank/DDBJ whole genome shotgun (WGS) entry which is preliminary data.</text>
</comment>
<keyword evidence="5" id="KW-0808">Transferase</keyword>